<reference evidence="2" key="1">
    <citation type="submission" date="2022-07" db="EMBL/GenBank/DDBJ databases">
        <title>Genome Sequence of Xylaria arbuscula.</title>
        <authorList>
            <person name="Buettner E."/>
        </authorList>
    </citation>
    <scope>NUCLEOTIDE SEQUENCE</scope>
    <source>
        <strain evidence="2">VT107</strain>
    </source>
</reference>
<dbReference type="VEuPathDB" id="FungiDB:F4678DRAFT_421873"/>
<feature type="region of interest" description="Disordered" evidence="1">
    <location>
        <begin position="484"/>
        <end position="526"/>
    </location>
</feature>
<dbReference type="Proteomes" id="UP001148614">
    <property type="component" value="Unassembled WGS sequence"/>
</dbReference>
<feature type="region of interest" description="Disordered" evidence="1">
    <location>
        <begin position="1"/>
        <end position="79"/>
    </location>
</feature>
<dbReference type="EMBL" id="JANPWZ010000120">
    <property type="protein sequence ID" value="KAJ3579216.1"/>
    <property type="molecule type" value="Genomic_DNA"/>
</dbReference>
<organism evidence="2 3">
    <name type="scientific">Xylaria arbuscula</name>
    <dbReference type="NCBI Taxonomy" id="114810"/>
    <lineage>
        <taxon>Eukaryota</taxon>
        <taxon>Fungi</taxon>
        <taxon>Dikarya</taxon>
        <taxon>Ascomycota</taxon>
        <taxon>Pezizomycotina</taxon>
        <taxon>Sordariomycetes</taxon>
        <taxon>Xylariomycetidae</taxon>
        <taxon>Xylariales</taxon>
        <taxon>Xylariaceae</taxon>
        <taxon>Xylaria</taxon>
    </lineage>
</organism>
<feature type="compositionally biased region" description="Basic and acidic residues" evidence="1">
    <location>
        <begin position="515"/>
        <end position="526"/>
    </location>
</feature>
<feature type="region of interest" description="Disordered" evidence="1">
    <location>
        <begin position="97"/>
        <end position="122"/>
    </location>
</feature>
<gene>
    <name evidence="2" type="ORF">NPX13_g1353</name>
</gene>
<sequence length="560" mass="64079">MNEPIGSPNSGIDFSKGKAKDFGAPPSPPDSQKPSPEILIERTHPIHSGPPSPDSPLDCSPKDRKISEDTPSVSSPAPGLVHLEGLGIAIFESGHVQRHQGSPSTQALNPQLTPYPQDSLSDNQQRADLVSVKTSEVSGTEPKPFLQRVFFKIIQVTSTLARQRDKARESRVSNLLTRIDKNRKGVDDSGSREVIEIKILPRDYEIFHDVTYSQSYDYLIEKYDEPEELRGYIKQGLRYEYRPSTRGRRQFRILMESAVHNRIGSYWDEKVKNWLNSIRLTTITEDVPRMIKPWGRTRVSLGGIIYRPDCYYQFRQRFKNKTMNNGKEGSWPSLVVEVIWSRPLKQLKINDYFQKSKGAIRTVVSIDLSKTYKQWGKIKQEWKEDSNNLRGAVEIRVWHAQSDDDDNFHAIESLVLKVCAEDGTADTAQRSCVSLRDFLSEIDENSMKMSSEQLRELDNLTFSLDMVDFVDEINEALEKQREEDVIEECQEGSKKTTKKQEEEAKKGRKKAKNRGVNEKRRSGDEVKKVAKTIIRFSTDLGRYTEIGGRALRWRPGKREG</sequence>
<protein>
    <submittedName>
        <fullName evidence="2">Uncharacterized protein</fullName>
    </submittedName>
</protein>
<evidence type="ECO:0000313" key="2">
    <source>
        <dbReference type="EMBL" id="KAJ3579216.1"/>
    </source>
</evidence>
<accession>A0A9W8NM68</accession>
<feature type="compositionally biased region" description="Polar residues" evidence="1">
    <location>
        <begin position="99"/>
        <end position="122"/>
    </location>
</feature>
<keyword evidence="3" id="KW-1185">Reference proteome</keyword>
<evidence type="ECO:0000313" key="3">
    <source>
        <dbReference type="Proteomes" id="UP001148614"/>
    </source>
</evidence>
<evidence type="ECO:0000256" key="1">
    <source>
        <dbReference type="SAM" id="MobiDB-lite"/>
    </source>
</evidence>
<feature type="compositionally biased region" description="Basic and acidic residues" evidence="1">
    <location>
        <begin position="491"/>
        <end position="505"/>
    </location>
</feature>
<name>A0A9W8NM68_9PEZI</name>
<dbReference type="AlphaFoldDB" id="A0A9W8NM68"/>
<proteinExistence type="predicted"/>
<comment type="caution">
    <text evidence="2">The sequence shown here is derived from an EMBL/GenBank/DDBJ whole genome shotgun (WGS) entry which is preliminary data.</text>
</comment>